<feature type="transmembrane region" description="Helical" evidence="1">
    <location>
        <begin position="77"/>
        <end position="97"/>
    </location>
</feature>
<dbReference type="EMBL" id="QFQZ01000001">
    <property type="protein sequence ID" value="PZR37397.1"/>
    <property type="molecule type" value="Genomic_DNA"/>
</dbReference>
<evidence type="ECO:0000313" key="4">
    <source>
        <dbReference type="Proteomes" id="UP000249393"/>
    </source>
</evidence>
<feature type="domain" description="Phosphatidic acid phosphatase type 2/haloperoxidase" evidence="2">
    <location>
        <begin position="103"/>
        <end position="217"/>
    </location>
</feature>
<organism evidence="3 4">
    <name type="scientific">Caulobacter segnis</name>
    <dbReference type="NCBI Taxonomy" id="88688"/>
    <lineage>
        <taxon>Bacteria</taxon>
        <taxon>Pseudomonadati</taxon>
        <taxon>Pseudomonadota</taxon>
        <taxon>Alphaproteobacteria</taxon>
        <taxon>Caulobacterales</taxon>
        <taxon>Caulobacteraceae</taxon>
        <taxon>Caulobacter</taxon>
    </lineage>
</organism>
<comment type="caution">
    <text evidence="3">The sequence shown here is derived from an EMBL/GenBank/DDBJ whole genome shotgun (WGS) entry which is preliminary data.</text>
</comment>
<dbReference type="SUPFAM" id="SSF48317">
    <property type="entry name" value="Acid phosphatase/Vanadium-dependent haloperoxidase"/>
    <property type="match status" value="1"/>
</dbReference>
<evidence type="ECO:0000259" key="2">
    <source>
        <dbReference type="SMART" id="SM00014"/>
    </source>
</evidence>
<keyword evidence="1" id="KW-1133">Transmembrane helix</keyword>
<dbReference type="Proteomes" id="UP000249393">
    <property type="component" value="Unassembled WGS sequence"/>
</dbReference>
<dbReference type="PANTHER" id="PTHR14969:SF13">
    <property type="entry name" value="AT30094P"/>
    <property type="match status" value="1"/>
</dbReference>
<dbReference type="PANTHER" id="PTHR14969">
    <property type="entry name" value="SPHINGOSINE-1-PHOSPHATE PHOSPHOHYDROLASE"/>
    <property type="match status" value="1"/>
</dbReference>
<dbReference type="InterPro" id="IPR000326">
    <property type="entry name" value="PAP2/HPO"/>
</dbReference>
<keyword evidence="1" id="KW-0812">Transmembrane</keyword>
<keyword evidence="1" id="KW-0472">Membrane</keyword>
<sequence>MTQSSHLMNPRSERFALGALIVVGAALAIFQDVADDQNDADGQATDWKILKALRSGGDPGDPVGPKWLKESLTETSALGGITVLTGITAVTAGGLALAGKRREALLTVGVFGGALALSEGLKNLFKRSRPPAEYRVAEATNESFPSGHALLSAATFMSLGILFAQGAKTTTLRAFGLATGAATAACVGFSRIFLGVHWTNDVLGGWAAGSAWAATCWLAGRRR</sequence>
<dbReference type="Gene3D" id="1.20.144.10">
    <property type="entry name" value="Phosphatidic acid phosphatase type 2/haloperoxidase"/>
    <property type="match status" value="1"/>
</dbReference>
<dbReference type="SMART" id="SM00014">
    <property type="entry name" value="acidPPc"/>
    <property type="match status" value="1"/>
</dbReference>
<dbReference type="InterPro" id="IPR036938">
    <property type="entry name" value="PAP2/HPO_sf"/>
</dbReference>
<feature type="transmembrane region" description="Helical" evidence="1">
    <location>
        <begin position="104"/>
        <end position="125"/>
    </location>
</feature>
<dbReference type="Pfam" id="PF01569">
    <property type="entry name" value="PAP2"/>
    <property type="match status" value="1"/>
</dbReference>
<feature type="transmembrane region" description="Helical" evidence="1">
    <location>
        <begin position="145"/>
        <end position="163"/>
    </location>
</feature>
<feature type="transmembrane region" description="Helical" evidence="1">
    <location>
        <begin position="202"/>
        <end position="220"/>
    </location>
</feature>
<dbReference type="CDD" id="cd03392">
    <property type="entry name" value="PAP2_like_2"/>
    <property type="match status" value="1"/>
</dbReference>
<dbReference type="RefSeq" id="WP_304272689.1">
    <property type="nucleotide sequence ID" value="NZ_QFQZ01000001.1"/>
</dbReference>
<protein>
    <submittedName>
        <fullName evidence="3">Phosphoesterase</fullName>
    </submittedName>
</protein>
<reference evidence="3 4" key="1">
    <citation type="submission" date="2017-08" db="EMBL/GenBank/DDBJ databases">
        <title>Infants hospitalized years apart are colonized by the same room-sourced microbial strains.</title>
        <authorList>
            <person name="Brooks B."/>
            <person name="Olm M.R."/>
            <person name="Firek B.A."/>
            <person name="Baker R."/>
            <person name="Thomas B.C."/>
            <person name="Morowitz M.J."/>
            <person name="Banfield J.F."/>
        </authorList>
    </citation>
    <scope>NUCLEOTIDE SEQUENCE [LARGE SCALE GENOMIC DNA]</scope>
    <source>
        <strain evidence="3">S2_003_000_R2_4</strain>
    </source>
</reference>
<dbReference type="AlphaFoldDB" id="A0A2W5VG06"/>
<evidence type="ECO:0000313" key="3">
    <source>
        <dbReference type="EMBL" id="PZR37397.1"/>
    </source>
</evidence>
<gene>
    <name evidence="3" type="ORF">DI526_00425</name>
</gene>
<feature type="transmembrane region" description="Helical" evidence="1">
    <location>
        <begin position="175"/>
        <end position="196"/>
    </location>
</feature>
<proteinExistence type="predicted"/>
<name>A0A2W5VG06_9CAUL</name>
<accession>A0A2W5VG06</accession>
<evidence type="ECO:0000256" key="1">
    <source>
        <dbReference type="SAM" id="Phobius"/>
    </source>
</evidence>